<keyword evidence="1" id="KW-0472">Membrane</keyword>
<dbReference type="Proteomes" id="UP000332487">
    <property type="component" value="Unassembled WGS sequence"/>
</dbReference>
<name>C7DHY6_MICA2</name>
<sequence>MRSIRLQSAMEYLSTYGWALLVIIIVVAALLAFGVFRSPVGSSCETTPEFSCTTPSFSGTISAGGNLTLSIDQGLGFAIYDVGFAFIPSGSQGKPHPNALNATTGLSDAAGSISWVPSNTSSDALQNDGVTPFLKFKVPPGVSSGKIWIEFSSNSTAKVADQTAEIATITIG</sequence>
<keyword evidence="1" id="KW-0812">Transmembrane</keyword>
<reference evidence="2 3" key="1">
    <citation type="journal article" date="2009" name="Genome Biol.">
        <title>Community-wide analysis of microbial genome sequence signatures.</title>
        <authorList>
            <person name="Dick G.J."/>
            <person name="Andersson A.F."/>
            <person name="Baker B.J."/>
            <person name="Simmons S.L."/>
            <person name="Thomas B.C."/>
            <person name="Yelton A.P."/>
            <person name="Banfield J.F."/>
        </authorList>
    </citation>
    <scope>NUCLEOTIDE SEQUENCE [LARGE SCALE GENOMIC DNA]</scope>
    <source>
        <strain evidence="2">ARMAN-2</strain>
    </source>
</reference>
<accession>C7DHY6</accession>
<gene>
    <name evidence="2" type="ORF">UNLARM2_0679</name>
</gene>
<dbReference type="EMBL" id="GG697241">
    <property type="protein sequence ID" value="EET89560.1"/>
    <property type="molecule type" value="Genomic_DNA"/>
</dbReference>
<feature type="transmembrane region" description="Helical" evidence="1">
    <location>
        <begin position="12"/>
        <end position="36"/>
    </location>
</feature>
<keyword evidence="1" id="KW-1133">Transmembrane helix</keyword>
<keyword evidence="3" id="KW-1185">Reference proteome</keyword>
<evidence type="ECO:0000256" key="1">
    <source>
        <dbReference type="SAM" id="Phobius"/>
    </source>
</evidence>
<evidence type="ECO:0000313" key="2">
    <source>
        <dbReference type="EMBL" id="EET89560.1"/>
    </source>
</evidence>
<evidence type="ECO:0000313" key="3">
    <source>
        <dbReference type="Proteomes" id="UP000332487"/>
    </source>
</evidence>
<protein>
    <submittedName>
        <fullName evidence="2">Uncharacterized protein</fullName>
    </submittedName>
</protein>
<reference evidence="2 3" key="2">
    <citation type="journal article" date="2010" name="Proc. Natl. Acad. Sci. U.S.A.">
        <title>Enigmatic, ultrasmall, uncultivated Archaea.</title>
        <authorList>
            <person name="Baker B.J."/>
            <person name="Comolli L.R."/>
            <person name="Dick G.J."/>
            <person name="Hauser L.J."/>
            <person name="Hyatt D."/>
            <person name="Dill B.D."/>
            <person name="Land M.L."/>
            <person name="Verberkmoes N.C."/>
            <person name="Hettich R.L."/>
            <person name="Banfield J.F."/>
        </authorList>
    </citation>
    <scope>NUCLEOTIDE SEQUENCE [LARGE SCALE GENOMIC DNA]</scope>
    <source>
        <strain evidence="2">ARMAN-2</strain>
    </source>
</reference>
<proteinExistence type="predicted"/>
<dbReference type="AlphaFoldDB" id="C7DHY6"/>
<organism evidence="2 3">
    <name type="scientific">Candidatus Micrarchaeum acidiphilum ARMAN-2</name>
    <dbReference type="NCBI Taxonomy" id="425595"/>
    <lineage>
        <taxon>Archaea</taxon>
        <taxon>Candidatus Micrarchaeota</taxon>
        <taxon>Candidatus Micrarchaeia</taxon>
        <taxon>Candidatus Micrarchaeales</taxon>
        <taxon>Candidatus Micrarchaeaceae</taxon>
        <taxon>Candidatus Micrarchaeum</taxon>
    </lineage>
</organism>